<keyword evidence="1" id="KW-0175">Coiled coil</keyword>
<proteinExistence type="predicted"/>
<dbReference type="Proteomes" id="UP000585474">
    <property type="component" value="Unassembled WGS sequence"/>
</dbReference>
<protein>
    <submittedName>
        <fullName evidence="2">Uncharacterized protein</fullName>
    </submittedName>
</protein>
<dbReference type="EMBL" id="BJWL01000023">
    <property type="protein sequence ID" value="GFZ12723.1"/>
    <property type="molecule type" value="Genomic_DNA"/>
</dbReference>
<sequence>MAQATMLQCDIVELQKKDRVMACGLSIMQNLQALQRSVINYQREKKCSDDLKKSQKKATVLEGDIRKEEEEEINAANRELKKGQSSKDRSAWFVTCSLVAYPKPYPEPYSPILLLGFKREEYLTDLKRGEGNKKVGVFEVEADKEAEKEANYVEGGLLEPP</sequence>
<name>A0A7J0GPL4_9ERIC</name>
<gene>
    <name evidence="2" type="ORF">Acr_23g0011080</name>
</gene>
<reference evidence="2 3" key="1">
    <citation type="submission" date="2019-07" db="EMBL/GenBank/DDBJ databases">
        <title>De Novo Assembly of kiwifruit Actinidia rufa.</title>
        <authorList>
            <person name="Sugita-Konishi S."/>
            <person name="Sato K."/>
            <person name="Mori E."/>
            <person name="Abe Y."/>
            <person name="Kisaki G."/>
            <person name="Hamano K."/>
            <person name="Suezawa K."/>
            <person name="Otani M."/>
            <person name="Fukuda T."/>
            <person name="Manabe T."/>
            <person name="Gomi K."/>
            <person name="Tabuchi M."/>
            <person name="Akimitsu K."/>
            <person name="Kataoka I."/>
        </authorList>
    </citation>
    <scope>NUCLEOTIDE SEQUENCE [LARGE SCALE GENOMIC DNA]</scope>
    <source>
        <strain evidence="3">cv. Fuchu</strain>
    </source>
</reference>
<organism evidence="2 3">
    <name type="scientific">Actinidia rufa</name>
    <dbReference type="NCBI Taxonomy" id="165716"/>
    <lineage>
        <taxon>Eukaryota</taxon>
        <taxon>Viridiplantae</taxon>
        <taxon>Streptophyta</taxon>
        <taxon>Embryophyta</taxon>
        <taxon>Tracheophyta</taxon>
        <taxon>Spermatophyta</taxon>
        <taxon>Magnoliopsida</taxon>
        <taxon>eudicotyledons</taxon>
        <taxon>Gunneridae</taxon>
        <taxon>Pentapetalae</taxon>
        <taxon>asterids</taxon>
        <taxon>Ericales</taxon>
        <taxon>Actinidiaceae</taxon>
        <taxon>Actinidia</taxon>
    </lineage>
</organism>
<evidence type="ECO:0000256" key="1">
    <source>
        <dbReference type="SAM" id="Coils"/>
    </source>
</evidence>
<evidence type="ECO:0000313" key="2">
    <source>
        <dbReference type="EMBL" id="GFZ12723.1"/>
    </source>
</evidence>
<comment type="caution">
    <text evidence="2">The sequence shown here is derived from an EMBL/GenBank/DDBJ whole genome shotgun (WGS) entry which is preliminary data.</text>
</comment>
<accession>A0A7J0GPL4</accession>
<dbReference type="AlphaFoldDB" id="A0A7J0GPL4"/>
<feature type="coiled-coil region" evidence="1">
    <location>
        <begin position="51"/>
        <end position="86"/>
    </location>
</feature>
<keyword evidence="3" id="KW-1185">Reference proteome</keyword>
<evidence type="ECO:0000313" key="3">
    <source>
        <dbReference type="Proteomes" id="UP000585474"/>
    </source>
</evidence>